<keyword evidence="6" id="KW-0238">DNA-binding</keyword>
<comment type="caution">
    <text evidence="12">The sequence shown here is derived from an EMBL/GenBank/DDBJ whole genome shotgun (WGS) entry which is preliminary data.</text>
</comment>
<evidence type="ECO:0000256" key="3">
    <source>
        <dbReference type="ARBA" id="ARBA00022771"/>
    </source>
</evidence>
<keyword evidence="3 9" id="KW-0863">Zinc-finger</keyword>
<name>A0AAV1K7T3_9NEOP</name>
<accession>A0AAV1K7T3</accession>
<evidence type="ECO:0000313" key="16">
    <source>
        <dbReference type="EMBL" id="CAK1591091.1"/>
    </source>
</evidence>
<dbReference type="GO" id="GO:0008270">
    <property type="term" value="F:zinc ion binding"/>
    <property type="evidence" value="ECO:0007669"/>
    <property type="project" value="UniProtKB-KW"/>
</dbReference>
<keyword evidence="7" id="KW-0804">Transcription</keyword>
<dbReference type="EMBL" id="CAVLGL010000002">
    <property type="protein sequence ID" value="CAK1578925.1"/>
    <property type="molecule type" value="Genomic_DNA"/>
</dbReference>
<keyword evidence="8" id="KW-0539">Nucleus</keyword>
<feature type="compositionally biased region" description="Basic and acidic residues" evidence="10">
    <location>
        <begin position="44"/>
        <end position="63"/>
    </location>
</feature>
<evidence type="ECO:0000313" key="18">
    <source>
        <dbReference type="EMBL" id="CAK1599421.1"/>
    </source>
</evidence>
<dbReference type="SUPFAM" id="SSF140996">
    <property type="entry name" value="Hermes dimerisation domain"/>
    <property type="match status" value="1"/>
</dbReference>
<dbReference type="PANTHER" id="PTHR46481">
    <property type="entry name" value="ZINC FINGER BED DOMAIN-CONTAINING PROTEIN 4"/>
    <property type="match status" value="1"/>
</dbReference>
<proteinExistence type="predicted"/>
<keyword evidence="5" id="KW-0805">Transcription regulation</keyword>
<dbReference type="Gene3D" id="1.10.10.1070">
    <property type="entry name" value="Zinc finger, BED domain-containing"/>
    <property type="match status" value="1"/>
</dbReference>
<evidence type="ECO:0000313" key="19">
    <source>
        <dbReference type="Proteomes" id="UP001314205"/>
    </source>
</evidence>
<dbReference type="Proteomes" id="UP001314205">
    <property type="component" value="Unassembled WGS sequence"/>
</dbReference>
<organism evidence="12 19">
    <name type="scientific">Parnassius mnemosyne</name>
    <name type="common">clouded apollo</name>
    <dbReference type="NCBI Taxonomy" id="213953"/>
    <lineage>
        <taxon>Eukaryota</taxon>
        <taxon>Metazoa</taxon>
        <taxon>Ecdysozoa</taxon>
        <taxon>Arthropoda</taxon>
        <taxon>Hexapoda</taxon>
        <taxon>Insecta</taxon>
        <taxon>Pterygota</taxon>
        <taxon>Neoptera</taxon>
        <taxon>Endopterygota</taxon>
        <taxon>Lepidoptera</taxon>
        <taxon>Glossata</taxon>
        <taxon>Ditrysia</taxon>
        <taxon>Papilionoidea</taxon>
        <taxon>Papilionidae</taxon>
        <taxon>Parnassiinae</taxon>
        <taxon>Parnassini</taxon>
        <taxon>Parnassius</taxon>
        <taxon>Driopa</taxon>
    </lineage>
</organism>
<dbReference type="EMBL" id="CAVLGL010000068">
    <property type="protein sequence ID" value="CAK1584146.1"/>
    <property type="molecule type" value="Genomic_DNA"/>
</dbReference>
<evidence type="ECO:0000313" key="13">
    <source>
        <dbReference type="EMBL" id="CAK1584146.1"/>
    </source>
</evidence>
<feature type="region of interest" description="Disordered" evidence="10">
    <location>
        <begin position="31"/>
        <end position="95"/>
    </location>
</feature>
<evidence type="ECO:0000313" key="12">
    <source>
        <dbReference type="EMBL" id="CAK1578925.1"/>
    </source>
</evidence>
<dbReference type="InterPro" id="IPR008906">
    <property type="entry name" value="HATC_C_dom"/>
</dbReference>
<evidence type="ECO:0000256" key="10">
    <source>
        <dbReference type="SAM" id="MobiDB-lite"/>
    </source>
</evidence>
<dbReference type="InterPro" id="IPR036236">
    <property type="entry name" value="Znf_C2H2_sf"/>
</dbReference>
<dbReference type="SUPFAM" id="SSF53098">
    <property type="entry name" value="Ribonuclease H-like"/>
    <property type="match status" value="1"/>
</dbReference>
<dbReference type="InterPro" id="IPR003656">
    <property type="entry name" value="Znf_BED"/>
</dbReference>
<dbReference type="Pfam" id="PF02892">
    <property type="entry name" value="zf-BED"/>
    <property type="match status" value="1"/>
</dbReference>
<dbReference type="PANTHER" id="PTHR46481:SF10">
    <property type="entry name" value="ZINC FINGER BED DOMAIN-CONTAINING PROTEIN 39"/>
    <property type="match status" value="1"/>
</dbReference>
<evidence type="ECO:0000256" key="8">
    <source>
        <dbReference type="ARBA" id="ARBA00023242"/>
    </source>
</evidence>
<dbReference type="PROSITE" id="PS50808">
    <property type="entry name" value="ZF_BED"/>
    <property type="match status" value="1"/>
</dbReference>
<feature type="compositionally biased region" description="Low complexity" evidence="10">
    <location>
        <begin position="66"/>
        <end position="79"/>
    </location>
</feature>
<dbReference type="InterPro" id="IPR052035">
    <property type="entry name" value="ZnF_BED_domain_contain"/>
</dbReference>
<dbReference type="GO" id="GO:0005634">
    <property type="term" value="C:nucleus"/>
    <property type="evidence" value="ECO:0007669"/>
    <property type="project" value="UniProtKB-SubCell"/>
</dbReference>
<evidence type="ECO:0000256" key="4">
    <source>
        <dbReference type="ARBA" id="ARBA00022833"/>
    </source>
</evidence>
<protein>
    <recommendedName>
        <fullName evidence="11">BED-type domain-containing protein</fullName>
    </recommendedName>
</protein>
<keyword evidence="4" id="KW-0862">Zinc</keyword>
<dbReference type="AlphaFoldDB" id="A0AAV1K7T3"/>
<evidence type="ECO:0000256" key="1">
    <source>
        <dbReference type="ARBA" id="ARBA00004123"/>
    </source>
</evidence>
<evidence type="ECO:0000313" key="15">
    <source>
        <dbReference type="EMBL" id="CAK1589970.1"/>
    </source>
</evidence>
<keyword evidence="2" id="KW-0479">Metal-binding</keyword>
<reference evidence="12 19" key="1">
    <citation type="submission" date="2023-11" db="EMBL/GenBank/DDBJ databases">
        <authorList>
            <person name="Hedman E."/>
            <person name="Englund M."/>
            <person name="Stromberg M."/>
            <person name="Nyberg Akerstrom W."/>
            <person name="Nylinder S."/>
            <person name="Jareborg N."/>
            <person name="Kallberg Y."/>
            <person name="Kronander E."/>
        </authorList>
    </citation>
    <scope>NUCLEOTIDE SEQUENCE [LARGE SCALE GENOMIC DNA]</scope>
</reference>
<evidence type="ECO:0000256" key="2">
    <source>
        <dbReference type="ARBA" id="ARBA00022723"/>
    </source>
</evidence>
<comment type="subcellular location">
    <subcellularLocation>
        <location evidence="1">Nucleus</location>
    </subcellularLocation>
</comment>
<dbReference type="Pfam" id="PF05699">
    <property type="entry name" value="Dimer_Tnp_hAT"/>
    <property type="match status" value="1"/>
</dbReference>
<dbReference type="EMBL" id="CAVLGL010000085">
    <property type="protein sequence ID" value="CAK1589970.1"/>
    <property type="molecule type" value="Genomic_DNA"/>
</dbReference>
<dbReference type="InterPro" id="IPR012337">
    <property type="entry name" value="RNaseH-like_sf"/>
</dbReference>
<evidence type="ECO:0000256" key="7">
    <source>
        <dbReference type="ARBA" id="ARBA00023163"/>
    </source>
</evidence>
<gene>
    <name evidence="15" type="ORF">PARMNEM_LOCUS10393</name>
    <name evidence="16" type="ORF">PARMNEM_LOCUS11370</name>
    <name evidence="17" type="ORF">PARMNEM_LOCUS13996</name>
    <name evidence="18" type="ORF">PARMNEM_LOCUS18298</name>
    <name evidence="13" type="ORF">PARMNEM_LOCUS5455</name>
    <name evidence="14" type="ORF">PARMNEM_LOCUS8489</name>
    <name evidence="12" type="ORF">PARMNEM_LOCUS950</name>
</gene>
<evidence type="ECO:0000313" key="14">
    <source>
        <dbReference type="EMBL" id="CAK1587749.1"/>
    </source>
</evidence>
<dbReference type="EMBL" id="CAVLGL010000082">
    <property type="protein sequence ID" value="CAK1587749.1"/>
    <property type="molecule type" value="Genomic_DNA"/>
</dbReference>
<keyword evidence="19" id="KW-1185">Reference proteome</keyword>
<dbReference type="EMBL" id="CAVLGL010000090">
    <property type="protein sequence ID" value="CAK1594355.1"/>
    <property type="molecule type" value="Genomic_DNA"/>
</dbReference>
<evidence type="ECO:0000256" key="9">
    <source>
        <dbReference type="PROSITE-ProRule" id="PRU00027"/>
    </source>
</evidence>
<feature type="domain" description="BED-type" evidence="11">
    <location>
        <begin position="1"/>
        <end position="46"/>
    </location>
</feature>
<evidence type="ECO:0000256" key="5">
    <source>
        <dbReference type="ARBA" id="ARBA00023015"/>
    </source>
</evidence>
<dbReference type="SMART" id="SM00614">
    <property type="entry name" value="ZnF_BED"/>
    <property type="match status" value="1"/>
</dbReference>
<dbReference type="GO" id="GO:0046983">
    <property type="term" value="F:protein dimerization activity"/>
    <property type="evidence" value="ECO:0007669"/>
    <property type="project" value="InterPro"/>
</dbReference>
<evidence type="ECO:0000313" key="17">
    <source>
        <dbReference type="EMBL" id="CAK1594355.1"/>
    </source>
</evidence>
<evidence type="ECO:0000259" key="11">
    <source>
        <dbReference type="PROSITE" id="PS50808"/>
    </source>
</evidence>
<dbReference type="GO" id="GO:0003677">
    <property type="term" value="F:DNA binding"/>
    <property type="evidence" value="ECO:0007669"/>
    <property type="project" value="UniProtKB-KW"/>
</dbReference>
<dbReference type="GO" id="GO:0009791">
    <property type="term" value="P:post-embryonic development"/>
    <property type="evidence" value="ECO:0007669"/>
    <property type="project" value="UniProtKB-ARBA"/>
</dbReference>
<dbReference type="EMBL" id="CAVLGL010000086">
    <property type="protein sequence ID" value="CAK1591091.1"/>
    <property type="molecule type" value="Genomic_DNA"/>
</dbReference>
<sequence>MKRSKLWSYFKKEGDGNVICTICNKRVKTSGNTSNLASHMKHKHPEDCDVDDKSLDKSQRKLTECGGTSSSLSRSAGVSVNLQTSDESAKPPETSVDTVEASCSSAVVVFPTTKPATPNTSANTPKIKQAFENVYQYSKGGAKYDRITDAIAYFIAVDNRPFYAVEGKGFRHLIKELAPLYKVPCRETIKAKIDKKYDTLSKFVAHKLKNVDYFSLTTDIWTETLTNTGYLGLTVHFLQQNELQSVTIGVFELEESHTGEYIGQQLTGILRSWNIDTEKVMAFVTDSGANMVKAIRETFGAHKHIPCFAHMINRVAEEAIRKTSGLSDIIEHVRNIVKYVKKRQDMTLELKRKQIESKIPDEKALKVILDVKTRWNSMYYMLERFLDLAPYISDIIFCKIDAPTMLTAVQLNTIKDVAYVMRPLEAMTREASAERYVTISKIVPMVSCAIDQYKELGVTSTIADELKRNITLEIEKRFGHLEYNMLLAVSTLLDPRFKNLHFKKPEACAKAMSRIRKFISEYKSAVTASSTSSEDEEKVEFDFWKYHKSLAHTQIKRKKTDGDDELTLYLSAPVNTLKVNVLETWQEMQGVYPNLFKVAMCHLPIVATSVPSERLFSKAGATITQSRNRLHGSRLSKLLFLSSIAGTKYWN</sequence>
<dbReference type="SUPFAM" id="SSF57667">
    <property type="entry name" value="beta-beta-alpha zinc fingers"/>
    <property type="match status" value="1"/>
</dbReference>
<dbReference type="EMBL" id="CAVLGL010000115">
    <property type="protein sequence ID" value="CAK1599421.1"/>
    <property type="molecule type" value="Genomic_DNA"/>
</dbReference>
<evidence type="ECO:0000256" key="6">
    <source>
        <dbReference type="ARBA" id="ARBA00023125"/>
    </source>
</evidence>